<evidence type="ECO:0000313" key="3">
    <source>
        <dbReference type="EMBL" id="KNZ48653.1"/>
    </source>
</evidence>
<gene>
    <name evidence="3" type="ORF">VP01_550g2</name>
</gene>
<keyword evidence="1" id="KW-0175">Coiled coil</keyword>
<feature type="compositionally biased region" description="Polar residues" evidence="2">
    <location>
        <begin position="571"/>
        <end position="585"/>
    </location>
</feature>
<feature type="region of interest" description="Disordered" evidence="2">
    <location>
        <begin position="325"/>
        <end position="344"/>
    </location>
</feature>
<feature type="coiled-coil region" evidence="1">
    <location>
        <begin position="414"/>
        <end position="441"/>
    </location>
</feature>
<feature type="compositionally biased region" description="Basic and acidic residues" evidence="2">
    <location>
        <begin position="586"/>
        <end position="596"/>
    </location>
</feature>
<dbReference type="AlphaFoldDB" id="A0A0L6UJG2"/>
<proteinExistence type="predicted"/>
<organism evidence="3 4">
    <name type="scientific">Puccinia sorghi</name>
    <dbReference type="NCBI Taxonomy" id="27349"/>
    <lineage>
        <taxon>Eukaryota</taxon>
        <taxon>Fungi</taxon>
        <taxon>Dikarya</taxon>
        <taxon>Basidiomycota</taxon>
        <taxon>Pucciniomycotina</taxon>
        <taxon>Pucciniomycetes</taxon>
        <taxon>Pucciniales</taxon>
        <taxon>Pucciniaceae</taxon>
        <taxon>Puccinia</taxon>
    </lineage>
</organism>
<dbReference type="Proteomes" id="UP000037035">
    <property type="component" value="Unassembled WGS sequence"/>
</dbReference>
<feature type="region of interest" description="Disordered" evidence="2">
    <location>
        <begin position="469"/>
        <end position="490"/>
    </location>
</feature>
<feature type="compositionally biased region" description="Basic and acidic residues" evidence="2">
    <location>
        <begin position="19"/>
        <end position="35"/>
    </location>
</feature>
<feature type="region of interest" description="Disordered" evidence="2">
    <location>
        <begin position="87"/>
        <end position="145"/>
    </location>
</feature>
<comment type="caution">
    <text evidence="3">The sequence shown here is derived from an EMBL/GenBank/DDBJ whole genome shotgun (WGS) entry which is preliminary data.</text>
</comment>
<evidence type="ECO:0000313" key="4">
    <source>
        <dbReference type="Proteomes" id="UP000037035"/>
    </source>
</evidence>
<keyword evidence="4" id="KW-1185">Reference proteome</keyword>
<feature type="compositionally biased region" description="Low complexity" evidence="2">
    <location>
        <begin position="52"/>
        <end position="66"/>
    </location>
</feature>
<feature type="compositionally biased region" description="Basic residues" evidence="2">
    <location>
        <begin position="102"/>
        <end position="113"/>
    </location>
</feature>
<feature type="region of interest" description="Disordered" evidence="2">
    <location>
        <begin position="571"/>
        <end position="596"/>
    </location>
</feature>
<feature type="region of interest" description="Disordered" evidence="2">
    <location>
        <begin position="356"/>
        <end position="378"/>
    </location>
</feature>
<dbReference type="EMBL" id="LAVV01010731">
    <property type="protein sequence ID" value="KNZ48653.1"/>
    <property type="molecule type" value="Genomic_DNA"/>
</dbReference>
<sequence length="638" mass="69630">MLGQLNQEQTRRPLASLDFGDRDLTDGFTDIRDGSHSSISGFGHPRGSTPISVLSSRRSTTSTALSGESPESRRVLPNVSALLEFLDNDNTNPFPQTSTSNRKLRKSGSHRSSRSSPHSNHSQQKSRTPRPVPADSGSTSNFLNTYHRVNPFRGDLPTSSTPCTNQCDNFSELSSPLNKRHHLPSGLQANLPPLPFSHPMVARQTSSNSPAVNKASESLPPHPSPQSEHPASGRLPSETPARLTPKAPSAADRLAAAVMEGAPESHWTFLMERRSSENAAGIRRSKVVDEMLQPMRPTLSCPGTQPSHIPEVTASIQNSDLPQSLIDQTRRPPHPSSRSPLPLSAEPIIDRSRLTRSAGCSSPPNLIQPTPQRPSFSTAAVGLDCPSSTTEQVEVLDARVNQLLSHIRSDQLEKANLVSALAEARCEVAALREEVRLLRIGVQKLGEDRPHQSADARLERCHPTSAFVELDHKPDPLPAARPQHSSSGRQRRISLEALLNEMTLPNTDVEKPQQLSEALFQPNGSKALGRMAHDGKSVESSTIKDLTQHFLGDLALGLTFTRCVDQLLMSPTATPFSTTPNNQPEHSSRSKMRPDPDIFCPDNLDRLFSRLKVWKLLVLANSKISPDLPLPTPNTIPS</sequence>
<feature type="compositionally biased region" description="Polar residues" evidence="2">
    <location>
        <begin position="358"/>
        <end position="378"/>
    </location>
</feature>
<feature type="region of interest" description="Disordered" evidence="2">
    <location>
        <begin position="173"/>
        <end position="252"/>
    </location>
</feature>
<evidence type="ECO:0000256" key="1">
    <source>
        <dbReference type="SAM" id="Coils"/>
    </source>
</evidence>
<name>A0A0L6UJG2_9BASI</name>
<dbReference type="VEuPathDB" id="FungiDB:VP01_550g2"/>
<accession>A0A0L6UJG2</accession>
<feature type="region of interest" description="Disordered" evidence="2">
    <location>
        <begin position="1"/>
        <end position="75"/>
    </location>
</feature>
<evidence type="ECO:0000256" key="2">
    <source>
        <dbReference type="SAM" id="MobiDB-lite"/>
    </source>
</evidence>
<reference evidence="3 4" key="1">
    <citation type="submission" date="2015-08" db="EMBL/GenBank/DDBJ databases">
        <title>Next Generation Sequencing and Analysis of the Genome of Puccinia sorghi L Schw, the Causal Agent of Maize Common Rust.</title>
        <authorList>
            <person name="Rochi L."/>
            <person name="Burguener G."/>
            <person name="Darino M."/>
            <person name="Turjanski A."/>
            <person name="Kreff E."/>
            <person name="Dieguez M.J."/>
            <person name="Sacco F."/>
        </authorList>
    </citation>
    <scope>NUCLEOTIDE SEQUENCE [LARGE SCALE GENOMIC DNA]</scope>
    <source>
        <strain evidence="3 4">RO10H11247</strain>
    </source>
</reference>
<feature type="compositionally biased region" description="Polar residues" evidence="2">
    <location>
        <begin position="88"/>
        <end position="101"/>
    </location>
</feature>
<dbReference type="OrthoDB" id="2505192at2759"/>
<protein>
    <submittedName>
        <fullName evidence="3">Uncharacterized protein</fullName>
    </submittedName>
</protein>